<evidence type="ECO:0000256" key="5">
    <source>
        <dbReference type="ARBA" id="ARBA00047606"/>
    </source>
</evidence>
<proteinExistence type="inferred from homology"/>
<evidence type="ECO:0000313" key="8">
    <source>
        <dbReference type="EMBL" id="KAJ8762666.1"/>
    </source>
</evidence>
<dbReference type="Gene3D" id="3.40.50.2000">
    <property type="entry name" value="Glycogen Phosphorylase B"/>
    <property type="match status" value="2"/>
</dbReference>
<evidence type="ECO:0000256" key="2">
    <source>
        <dbReference type="ARBA" id="ARBA00009995"/>
    </source>
</evidence>
<comment type="similarity">
    <text evidence="2 6">Belongs to the UDP-glycosyltransferase family.</text>
</comment>
<dbReference type="Proteomes" id="UP001159364">
    <property type="component" value="Linkage Group LG06"/>
</dbReference>
<dbReference type="InterPro" id="IPR002213">
    <property type="entry name" value="UDP_glucos_trans"/>
</dbReference>
<dbReference type="InterPro" id="IPR050481">
    <property type="entry name" value="UDP-glycosyltransf_plant"/>
</dbReference>
<keyword evidence="9" id="KW-1185">Reference proteome</keyword>
<dbReference type="PANTHER" id="PTHR48049:SF167">
    <property type="entry name" value="GLYCOSYLTRANSFERASE"/>
    <property type="match status" value="1"/>
</dbReference>
<dbReference type="EC" id="2.4.1.-" evidence="7"/>
<comment type="caution">
    <text evidence="8">The sequence shown here is derived from an EMBL/GenBank/DDBJ whole genome shotgun (WGS) entry which is preliminary data.</text>
</comment>
<dbReference type="PANTHER" id="PTHR48049">
    <property type="entry name" value="GLYCOSYLTRANSFERASE"/>
    <property type="match status" value="1"/>
</dbReference>
<organism evidence="8 9">
    <name type="scientific">Erythroxylum novogranatense</name>
    <dbReference type="NCBI Taxonomy" id="1862640"/>
    <lineage>
        <taxon>Eukaryota</taxon>
        <taxon>Viridiplantae</taxon>
        <taxon>Streptophyta</taxon>
        <taxon>Embryophyta</taxon>
        <taxon>Tracheophyta</taxon>
        <taxon>Spermatophyta</taxon>
        <taxon>Magnoliopsida</taxon>
        <taxon>eudicotyledons</taxon>
        <taxon>Gunneridae</taxon>
        <taxon>Pentapetalae</taxon>
        <taxon>rosids</taxon>
        <taxon>fabids</taxon>
        <taxon>Malpighiales</taxon>
        <taxon>Erythroxylaceae</taxon>
        <taxon>Erythroxylum</taxon>
    </lineage>
</organism>
<reference evidence="8 9" key="1">
    <citation type="submission" date="2021-09" db="EMBL/GenBank/DDBJ databases">
        <title>Genomic insights and catalytic innovation underlie evolution of tropane alkaloids biosynthesis.</title>
        <authorList>
            <person name="Wang Y.-J."/>
            <person name="Tian T."/>
            <person name="Huang J.-P."/>
            <person name="Huang S.-X."/>
        </authorList>
    </citation>
    <scope>NUCLEOTIDE SEQUENCE [LARGE SCALE GENOMIC DNA]</scope>
    <source>
        <strain evidence="8">KIB-2018</strain>
        <tissue evidence="8">Leaf</tissue>
    </source>
</reference>
<evidence type="ECO:0000256" key="7">
    <source>
        <dbReference type="RuleBase" id="RU362057"/>
    </source>
</evidence>
<keyword evidence="3 6" id="KW-0328">Glycosyltransferase</keyword>
<dbReference type="SUPFAM" id="SSF53756">
    <property type="entry name" value="UDP-Glycosyltransferase/glycogen phosphorylase"/>
    <property type="match status" value="1"/>
</dbReference>
<gene>
    <name evidence="8" type="ORF">K2173_010687</name>
</gene>
<evidence type="ECO:0000256" key="1">
    <source>
        <dbReference type="ARBA" id="ARBA00004935"/>
    </source>
</evidence>
<dbReference type="Pfam" id="PF00201">
    <property type="entry name" value="UDPGT"/>
    <property type="match status" value="1"/>
</dbReference>
<dbReference type="InterPro" id="IPR035595">
    <property type="entry name" value="UDP_glycos_trans_CS"/>
</dbReference>
<dbReference type="EMBL" id="JAIWQS010000006">
    <property type="protein sequence ID" value="KAJ8762666.1"/>
    <property type="molecule type" value="Genomic_DNA"/>
</dbReference>
<keyword evidence="4 6" id="KW-0808">Transferase</keyword>
<dbReference type="GO" id="GO:0047213">
    <property type="term" value="F:anthocyanidin 3-O-glucosyltransferase activity"/>
    <property type="evidence" value="ECO:0007669"/>
    <property type="project" value="UniProtKB-EC"/>
</dbReference>
<evidence type="ECO:0000256" key="3">
    <source>
        <dbReference type="ARBA" id="ARBA00022676"/>
    </source>
</evidence>
<accession>A0AAV8T7A3</accession>
<comment type="pathway">
    <text evidence="1">Pigment biosynthesis; anthocyanin biosynthesis.</text>
</comment>
<name>A0AAV8T7A3_9ROSI</name>
<evidence type="ECO:0000256" key="4">
    <source>
        <dbReference type="ARBA" id="ARBA00022679"/>
    </source>
</evidence>
<evidence type="ECO:0000256" key="6">
    <source>
        <dbReference type="RuleBase" id="RU003718"/>
    </source>
</evidence>
<protein>
    <recommendedName>
        <fullName evidence="7">Glycosyltransferase</fullName>
        <ecNumber evidence="7">2.4.1.-</ecNumber>
    </recommendedName>
</protein>
<comment type="catalytic activity">
    <reaction evidence="5">
        <text>an anthocyanidin + UDP-alpha-D-glucose + H(+) = an anthocyanidin 3-O-beta-D-glucoside + UDP</text>
        <dbReference type="Rhea" id="RHEA:20093"/>
        <dbReference type="ChEBI" id="CHEBI:15378"/>
        <dbReference type="ChEBI" id="CHEBI:16307"/>
        <dbReference type="ChEBI" id="CHEBI:58223"/>
        <dbReference type="ChEBI" id="CHEBI:58885"/>
        <dbReference type="ChEBI" id="CHEBI:143576"/>
        <dbReference type="EC" id="2.4.1.115"/>
    </reaction>
</comment>
<evidence type="ECO:0000313" key="9">
    <source>
        <dbReference type="Proteomes" id="UP001159364"/>
    </source>
</evidence>
<sequence length="484" mass="54266">MYIISNHFTMKQQNLSVYPTYSKNMSTMADHKTLHIAMYPFFAMGHFIPFLHISNKLAKRGHRISFLFPSKVLTKFEPQNLHPHLISFIPITVPQVDGLPSGAAITADVPSSLFPSIMTAMDLTQPIVEIHLRELKPHFVFFDFTHWMPALCRKLDIRSMFYVTSGAVNVAFLLTPEKKIMEKDDLELDVIMEPPESFPPCSIRLHAHEARIVSNNTRPFGVNISLPRRLVTSLTECDVIGIKTCTELEGPYCQYLKTQYKKEVILAGPTVTESPNLVLEEPFASFVASFKPGTLILCVLGSECVLKKDQYQELVLGLELTGFPFLAALKPPTDAETTESALPEGFQMRVKGKGLVFGGWVPQELILKHPSVGCFITHCGWGSLSQSITSPCQLVFLPNGVDQAVNARMFESDLKIGVEIKKRDDGFFSRDEVCKAVRAVMDVDSQIGKEVRANHAKYRELLLREGLEDSYIDKFVQKLLATLG</sequence>
<dbReference type="FunFam" id="3.40.50.2000:FF:000087">
    <property type="entry name" value="Glycosyltransferase"/>
    <property type="match status" value="1"/>
</dbReference>
<dbReference type="PROSITE" id="PS00375">
    <property type="entry name" value="UDPGT"/>
    <property type="match status" value="1"/>
</dbReference>
<dbReference type="CDD" id="cd03784">
    <property type="entry name" value="GT1_Gtf-like"/>
    <property type="match status" value="1"/>
</dbReference>
<dbReference type="FunFam" id="3.40.50.2000:FF:000037">
    <property type="entry name" value="Glycosyltransferase"/>
    <property type="match status" value="1"/>
</dbReference>
<dbReference type="AlphaFoldDB" id="A0AAV8T7A3"/>